<proteinExistence type="predicted"/>
<evidence type="ECO:0000313" key="2">
    <source>
        <dbReference type="Proteomes" id="UP000000378"/>
    </source>
</evidence>
<reference evidence="1 2" key="2">
    <citation type="journal article" date="2010" name="Stand. Genomic Sci.">
        <title>Complete genome sequence of Syntrophothermus lipocalidus type strain (TGB-C1).</title>
        <authorList>
            <person name="Djao O.D."/>
            <person name="Zhang X."/>
            <person name="Lucas S."/>
            <person name="Lapidus A."/>
            <person name="Del Rio T.G."/>
            <person name="Nolan M."/>
            <person name="Tice H."/>
            <person name="Cheng J.F."/>
            <person name="Han C."/>
            <person name="Tapia R."/>
            <person name="Goodwin L."/>
            <person name="Pitluck S."/>
            <person name="Liolios K."/>
            <person name="Ivanova N."/>
            <person name="Mavromatis K."/>
            <person name="Mikhailova N."/>
            <person name="Ovchinnikova G."/>
            <person name="Pati A."/>
            <person name="Brambilla E."/>
            <person name="Chen A."/>
            <person name="Palaniappan K."/>
            <person name="Land M."/>
            <person name="Hauser L."/>
            <person name="Chang Y.J."/>
            <person name="Jeffries C.D."/>
            <person name="Rohde M."/>
            <person name="Sikorski J."/>
            <person name="Spring S."/>
            <person name="Goker M."/>
            <person name="Detter J.C."/>
            <person name="Woyke T."/>
            <person name="Bristow J."/>
            <person name="Eisen J.A."/>
            <person name="Markowitz V."/>
            <person name="Hugenholtz P."/>
            <person name="Kyrpides N.C."/>
            <person name="Klenk H.P."/>
        </authorList>
    </citation>
    <scope>NUCLEOTIDE SEQUENCE [LARGE SCALE GENOMIC DNA]</scope>
    <source>
        <strain evidence="2">DSM 12680 / TGB-C1</strain>
    </source>
</reference>
<dbReference type="STRING" id="643648.Slip_1869"/>
<name>D7CPI8_SYNLT</name>
<dbReference type="AlphaFoldDB" id="D7CPI8"/>
<organism evidence="1 2">
    <name type="scientific">Syntrophothermus lipocalidus (strain DSM 12680 / TGB-C1)</name>
    <dbReference type="NCBI Taxonomy" id="643648"/>
    <lineage>
        <taxon>Bacteria</taxon>
        <taxon>Bacillati</taxon>
        <taxon>Bacillota</taxon>
        <taxon>Clostridia</taxon>
        <taxon>Eubacteriales</taxon>
        <taxon>Syntrophomonadaceae</taxon>
        <taxon>Syntrophothermus</taxon>
    </lineage>
</organism>
<protein>
    <submittedName>
        <fullName evidence="1">Uncharacterized protein</fullName>
    </submittedName>
</protein>
<dbReference type="HOGENOM" id="CLU_3391809_0_0_9"/>
<dbReference type="EMBL" id="CP002048">
    <property type="protein sequence ID" value="ADI02623.1"/>
    <property type="molecule type" value="Genomic_DNA"/>
</dbReference>
<evidence type="ECO:0000313" key="1">
    <source>
        <dbReference type="EMBL" id="ADI02623.1"/>
    </source>
</evidence>
<accession>D7CPI8</accession>
<reference evidence="2" key="1">
    <citation type="journal article" date="2010" name="Stand. Genomic Sci.">
        <title>Complete genome sequence of Syntrophothermus lipocalidus type strain (TGB-C1T).</title>
        <authorList>
            <consortium name="US DOE Joint Genome Institute (JGI-PGF)"/>
            <person name="Djao O."/>
            <person name="Zhang X."/>
            <person name="Lucas S."/>
            <person name="Lapidus A."/>
            <person name="Glavina Del Rio T."/>
            <person name="Nolan M."/>
            <person name="Tice H."/>
            <person name="Cheng J."/>
            <person name="Han C."/>
            <person name="Tapia R."/>
            <person name="Goodwin L."/>
            <person name="Pitluck S."/>
            <person name="Liolios K."/>
            <person name="Ivanova N."/>
            <person name="Mavromatis K."/>
            <person name="Mikhailova N."/>
            <person name="Ovchinnikova G."/>
            <person name="Pati A."/>
            <person name="Brambilla E."/>
            <person name="Chen A."/>
            <person name="Palaniappan K."/>
            <person name="Land M."/>
            <person name="Hauser L."/>
            <person name="Chang Y."/>
            <person name="Jeffries C."/>
            <person name="Rohde M."/>
            <person name="Sikorski J."/>
            <person name="Spring S."/>
            <person name="Goker M."/>
            <person name="Detter J."/>
            <person name="Woyke T."/>
            <person name="Bristow J."/>
            <person name="Eisen J."/>
            <person name="Markowitz V."/>
            <person name="Hugenholtz P."/>
            <person name="Kyrpides N."/>
            <person name="Klenk H."/>
        </authorList>
    </citation>
    <scope>NUCLEOTIDE SEQUENCE [LARGE SCALE GENOMIC DNA]</scope>
    <source>
        <strain evidence="2">DSM 12680 / TGB-C1</strain>
    </source>
</reference>
<keyword evidence="2" id="KW-1185">Reference proteome</keyword>
<dbReference type="Proteomes" id="UP000000378">
    <property type="component" value="Chromosome"/>
</dbReference>
<dbReference type="KEGG" id="slp:Slip_1869"/>
<gene>
    <name evidence="1" type="ordered locus">Slip_1869</name>
</gene>
<sequence>MWKLEAEEIAWEGRFFVLLNGNTWVNILVVDR</sequence>